<dbReference type="Proteomes" id="UP000006882">
    <property type="component" value="Chromosome G1"/>
</dbReference>
<dbReference type="GO" id="GO:1905761">
    <property type="term" value="F:SCF ubiquitin ligase complex binding"/>
    <property type="evidence" value="ECO:0000318"/>
    <property type="project" value="GO_Central"/>
</dbReference>
<proteinExistence type="predicted"/>
<dbReference type="InterPro" id="IPR032675">
    <property type="entry name" value="LRR_dom_sf"/>
</dbReference>
<dbReference type="PANTHER" id="PTHR38926:SF5">
    <property type="entry name" value="F-BOX AND LEUCINE-RICH REPEAT PROTEIN 6"/>
    <property type="match status" value="1"/>
</dbReference>
<dbReference type="Gene3D" id="3.80.10.10">
    <property type="entry name" value="Ribonuclease Inhibitor"/>
    <property type="match status" value="1"/>
</dbReference>
<dbReference type="Gramene" id="ONI28729">
    <property type="protein sequence ID" value="ONI28729"/>
    <property type="gene ID" value="PRUPE_1G158200"/>
</dbReference>
<dbReference type="PANTHER" id="PTHR38926">
    <property type="entry name" value="F-BOX DOMAIN CONTAINING PROTEIN, EXPRESSED"/>
    <property type="match status" value="1"/>
</dbReference>
<organism evidence="1 2">
    <name type="scientific">Prunus persica</name>
    <name type="common">Peach</name>
    <name type="synonym">Amygdalus persica</name>
    <dbReference type="NCBI Taxonomy" id="3760"/>
    <lineage>
        <taxon>Eukaryota</taxon>
        <taxon>Viridiplantae</taxon>
        <taxon>Streptophyta</taxon>
        <taxon>Embryophyta</taxon>
        <taxon>Tracheophyta</taxon>
        <taxon>Spermatophyta</taxon>
        <taxon>Magnoliopsida</taxon>
        <taxon>eudicotyledons</taxon>
        <taxon>Gunneridae</taxon>
        <taxon>Pentapetalae</taxon>
        <taxon>rosids</taxon>
        <taxon>fabids</taxon>
        <taxon>Rosales</taxon>
        <taxon>Rosaceae</taxon>
        <taxon>Amygdaloideae</taxon>
        <taxon>Amygdaleae</taxon>
        <taxon>Prunus</taxon>
    </lineage>
</organism>
<gene>
    <name evidence="1" type="ORF">PRUPE_1G158200</name>
</gene>
<dbReference type="SUPFAM" id="SSF81383">
    <property type="entry name" value="F-box domain"/>
    <property type="match status" value="1"/>
</dbReference>
<evidence type="ECO:0008006" key="3">
    <source>
        <dbReference type="Google" id="ProtNLM"/>
    </source>
</evidence>
<evidence type="ECO:0000313" key="2">
    <source>
        <dbReference type="Proteomes" id="UP000006882"/>
    </source>
</evidence>
<dbReference type="STRING" id="3760.A0A251QY12"/>
<sequence length="311" mass="35286">MACLPASICVGIPDPFAFHCLYLTFKMENERRWEGLNVDCLVNVFGRVGMQSLLLDVPFVCKSWYTASLSPSCWECLIFPGGFDGFDLPTHDLWSSEGELRTFMDRFRCIYRIDEDRFSLTAFLKVVVNRSRGHATVVRLPGFCSAEAMKYVADVCPRLKALYVDKMIPELIGKWKDLEELFLGSSIGVEKTLSEIGIHCKNFWRLHVGNAYICNTEALAIVKLVPNIKHLSLRQADIERDNLVTILQGCKELVALDVSDCRGFDEGDDEIYKLASHITNFRCEGSSSKYSSDSDDNLDRNPVYFFGYESD</sequence>
<dbReference type="EMBL" id="CM007651">
    <property type="protein sequence ID" value="ONI28729.1"/>
    <property type="molecule type" value="Genomic_DNA"/>
</dbReference>
<dbReference type="Gene3D" id="1.20.1280.50">
    <property type="match status" value="1"/>
</dbReference>
<dbReference type="SMR" id="A0A251QY12"/>
<reference evidence="1 2" key="1">
    <citation type="journal article" date="2013" name="Nat. Genet.">
        <title>The high-quality draft genome of peach (Prunus persica) identifies unique patterns of genetic diversity, domestication and genome evolution.</title>
        <authorList>
            <consortium name="International Peach Genome Initiative"/>
            <person name="Verde I."/>
            <person name="Abbott A.G."/>
            <person name="Scalabrin S."/>
            <person name="Jung S."/>
            <person name="Shu S."/>
            <person name="Marroni F."/>
            <person name="Zhebentyayeva T."/>
            <person name="Dettori M.T."/>
            <person name="Grimwood J."/>
            <person name="Cattonaro F."/>
            <person name="Zuccolo A."/>
            <person name="Rossini L."/>
            <person name="Jenkins J."/>
            <person name="Vendramin E."/>
            <person name="Meisel L.A."/>
            <person name="Decroocq V."/>
            <person name="Sosinski B."/>
            <person name="Prochnik S."/>
            <person name="Mitros T."/>
            <person name="Policriti A."/>
            <person name="Cipriani G."/>
            <person name="Dondini L."/>
            <person name="Ficklin S."/>
            <person name="Goodstein D.M."/>
            <person name="Xuan P."/>
            <person name="Del Fabbro C."/>
            <person name="Aramini V."/>
            <person name="Copetti D."/>
            <person name="Gonzalez S."/>
            <person name="Horner D.S."/>
            <person name="Falchi R."/>
            <person name="Lucas S."/>
            <person name="Mica E."/>
            <person name="Maldonado J."/>
            <person name="Lazzari B."/>
            <person name="Bielenberg D."/>
            <person name="Pirona R."/>
            <person name="Miculan M."/>
            <person name="Barakat A."/>
            <person name="Testolin R."/>
            <person name="Stella A."/>
            <person name="Tartarini S."/>
            <person name="Tonutti P."/>
            <person name="Arus P."/>
            <person name="Orellana A."/>
            <person name="Wells C."/>
            <person name="Main D."/>
            <person name="Vizzotto G."/>
            <person name="Silva H."/>
            <person name="Salamini F."/>
            <person name="Schmutz J."/>
            <person name="Morgante M."/>
            <person name="Rokhsar D.S."/>
        </authorList>
    </citation>
    <scope>NUCLEOTIDE SEQUENCE [LARGE SCALE GENOMIC DNA]</scope>
    <source>
        <strain evidence="2">cv. Nemared</strain>
    </source>
</reference>
<accession>A0A251QY12</accession>
<evidence type="ECO:0000313" key="1">
    <source>
        <dbReference type="EMBL" id="ONI28729.1"/>
    </source>
</evidence>
<dbReference type="AlphaFoldDB" id="A0A251QY12"/>
<dbReference type="OrthoDB" id="1929062at2759"/>
<protein>
    <recommendedName>
        <fullName evidence="3">F-box domain-containing protein</fullName>
    </recommendedName>
</protein>
<keyword evidence="2" id="KW-1185">Reference proteome</keyword>
<dbReference type="InterPro" id="IPR036047">
    <property type="entry name" value="F-box-like_dom_sf"/>
</dbReference>
<dbReference type="SUPFAM" id="SSF52047">
    <property type="entry name" value="RNI-like"/>
    <property type="match status" value="1"/>
</dbReference>
<name>A0A251QY12_PRUPE</name>